<evidence type="ECO:0000256" key="2">
    <source>
        <dbReference type="ARBA" id="ARBA00022512"/>
    </source>
</evidence>
<dbReference type="Gene3D" id="3.80.20.20">
    <property type="entry name" value="Receptor L-domain"/>
    <property type="match status" value="2"/>
</dbReference>
<keyword evidence="3" id="KW-0964">Secreted</keyword>
<evidence type="ECO:0000256" key="4">
    <source>
        <dbReference type="ARBA" id="ARBA00022729"/>
    </source>
</evidence>
<evidence type="ECO:0000313" key="8">
    <source>
        <dbReference type="Proteomes" id="UP000186351"/>
    </source>
</evidence>
<dbReference type="PANTHER" id="PTHR31018:SF3">
    <property type="entry name" value="RECEPTOR PROTEIN-TYROSINE KINASE"/>
    <property type="match status" value="1"/>
</dbReference>
<sequence length="661" mass="72412">MKTIKFNLLFSLFFCIFAVGCSDKDEIPVDADDNYITSVVLSVNDKTYEAVIENNTITVTVPYTVSLDGAKASFAYTPSAKIFPDPATITDWNTERTFRVTSYNGTINDYTYVVVKDEIRSEGNVELKTPSEVAAFIESGVTIIKGNLIIGSNAENAEIINDITGLSILKEVEGNIIIKNSFTGGTLTGLDNITSIGGLLIGSEENPLQDTSLEMISMSKIKNVTGDIQIYGSGASIIEFKELEKVEGNVIFNENTKLTQISLPLLKETGSLEFKVLPREFSSISVPDIVTVNGNLSIESIYGEVETAGMRFFMGNTELKSIEGFDKLTSVTGVWSIKNFDVLEKLPKLQGLNQLGGVVIRQLALIESLDISNVSFTSSSPTHPCITIEYCNKFNNLITKEDLTDVDVRIISLNTAVKTNFTKINNFYYEANIDTFESSLQSITGNLSIIQISGQSSKNTIDLSGINSIPGYLLITGFSITSVKASNLKSIGGQSILQVGVDAILDFPSLTTVCCASSPEYIEEDLLPGSPVKNIEWGAFTVFLDGAITDSFFPVLSHIGGTGLTLFRIYESASFPSLEVIDGSLKFGMTTDFISSDHLKFPKLLKLSGVHFDTVRKFSDYTFFKKFIDDGQITESNWKIENCTYNPTYQDMKEGRCKPAE</sequence>
<evidence type="ECO:0008006" key="9">
    <source>
        <dbReference type="Google" id="ProtNLM"/>
    </source>
</evidence>
<dbReference type="GO" id="GO:0030313">
    <property type="term" value="C:cell envelope"/>
    <property type="evidence" value="ECO:0007669"/>
    <property type="project" value="UniProtKB-SubCell"/>
</dbReference>
<dbReference type="SUPFAM" id="SSF52058">
    <property type="entry name" value="L domain-like"/>
    <property type="match status" value="3"/>
</dbReference>
<protein>
    <recommendedName>
        <fullName evidence="9">Receptor L-domain domain-containing protein</fullName>
    </recommendedName>
</protein>
<comment type="subcellular location">
    <subcellularLocation>
        <location evidence="1">Secreted</location>
        <location evidence="1">Cell wall</location>
    </subcellularLocation>
</comment>
<keyword evidence="5" id="KW-0325">Glycoprotein</keyword>
<gene>
    <name evidence="7" type="ORF">A4V02_03725</name>
</gene>
<name>A0A1B1S7Z1_9BACT</name>
<feature type="chain" id="PRO_5008529266" description="Receptor L-domain domain-containing protein" evidence="6">
    <location>
        <begin position="21"/>
        <end position="661"/>
    </location>
</feature>
<accession>A0A1B1S7Z1</accession>
<dbReference type="Gene3D" id="2.60.40.2340">
    <property type="match status" value="1"/>
</dbReference>
<dbReference type="InterPro" id="IPR051648">
    <property type="entry name" value="CWI-Assembly_Regulator"/>
</dbReference>
<keyword evidence="2" id="KW-0134">Cell wall</keyword>
<organism evidence="7 8">
    <name type="scientific">Muribaculum intestinale</name>
    <dbReference type="NCBI Taxonomy" id="1796646"/>
    <lineage>
        <taxon>Bacteria</taxon>
        <taxon>Pseudomonadati</taxon>
        <taxon>Bacteroidota</taxon>
        <taxon>Bacteroidia</taxon>
        <taxon>Bacteroidales</taxon>
        <taxon>Muribaculaceae</taxon>
        <taxon>Muribaculum</taxon>
    </lineage>
</organism>
<evidence type="ECO:0000256" key="5">
    <source>
        <dbReference type="ARBA" id="ARBA00023180"/>
    </source>
</evidence>
<dbReference type="PANTHER" id="PTHR31018">
    <property type="entry name" value="SPORULATION-SPECIFIC PROTEIN-RELATED"/>
    <property type="match status" value="1"/>
</dbReference>
<evidence type="ECO:0000256" key="6">
    <source>
        <dbReference type="SAM" id="SignalP"/>
    </source>
</evidence>
<evidence type="ECO:0000313" key="7">
    <source>
        <dbReference type="EMBL" id="ANU62914.1"/>
    </source>
</evidence>
<feature type="signal peptide" evidence="6">
    <location>
        <begin position="1"/>
        <end position="20"/>
    </location>
</feature>
<dbReference type="Proteomes" id="UP000186351">
    <property type="component" value="Chromosome"/>
</dbReference>
<dbReference type="GeneID" id="65535955"/>
<dbReference type="STRING" id="1796646.A4V02_03725"/>
<dbReference type="KEGG" id="pary:A4V02_03725"/>
<dbReference type="OrthoDB" id="1098431at2"/>
<dbReference type="InterPro" id="IPR036941">
    <property type="entry name" value="Rcpt_L-dom_sf"/>
</dbReference>
<dbReference type="PROSITE" id="PS51257">
    <property type="entry name" value="PROKAR_LIPOPROTEIN"/>
    <property type="match status" value="1"/>
</dbReference>
<evidence type="ECO:0000256" key="1">
    <source>
        <dbReference type="ARBA" id="ARBA00004191"/>
    </source>
</evidence>
<dbReference type="EMBL" id="CP015402">
    <property type="protein sequence ID" value="ANU62914.1"/>
    <property type="molecule type" value="Genomic_DNA"/>
</dbReference>
<keyword evidence="8" id="KW-1185">Reference proteome</keyword>
<keyword evidence="4 6" id="KW-0732">Signal</keyword>
<evidence type="ECO:0000256" key="3">
    <source>
        <dbReference type="ARBA" id="ARBA00022525"/>
    </source>
</evidence>
<reference evidence="8" key="1">
    <citation type="submission" date="2016-04" db="EMBL/GenBank/DDBJ databases">
        <title>Complete Genome Sequences of Twelve Strains of a Stable Defined Moderately Diverse Mouse Microbiota 2 (sDMDMm2).</title>
        <authorList>
            <person name="Uchimura Y."/>
            <person name="Wyss M."/>
            <person name="Brugiroux S."/>
            <person name="Limenitakis J.P."/>
            <person name="Stecher B."/>
            <person name="McCoy K.D."/>
            <person name="Macpherson A.J."/>
        </authorList>
    </citation>
    <scope>NUCLEOTIDE SEQUENCE [LARGE SCALE GENOMIC DNA]</scope>
    <source>
        <strain evidence="8">YL27</strain>
    </source>
</reference>
<proteinExistence type="predicted"/>
<dbReference type="RefSeq" id="WP_068960280.1">
    <property type="nucleotide sequence ID" value="NZ_CAOVQP010000027.1"/>
</dbReference>
<accession>A0A1Z2XDV0</accession>
<dbReference type="AlphaFoldDB" id="A0A1B1S7Z1"/>